<reference evidence="1" key="1">
    <citation type="submission" date="2020-03" db="EMBL/GenBank/DDBJ databases">
        <title>The deep terrestrial virosphere.</title>
        <authorList>
            <person name="Holmfeldt K."/>
            <person name="Nilsson E."/>
            <person name="Simone D."/>
            <person name="Lopez-Fernandez M."/>
            <person name="Wu X."/>
            <person name="de Brujin I."/>
            <person name="Lundin D."/>
            <person name="Andersson A."/>
            <person name="Bertilsson S."/>
            <person name="Dopson M."/>
        </authorList>
    </citation>
    <scope>NUCLEOTIDE SEQUENCE</scope>
    <source>
        <strain evidence="1">TM448A01889</strain>
    </source>
</reference>
<sequence length="273" mass="30858">MMGTEIISFYESVARNLGDIKAKGTPTGCTGTTLDSNMLLQPFRGQLQGKEVFIYSGGGAGQARIIPTFDPTNNRIYIEPAWDTIPTASSKFIIFDKYFTEDYESAMNRAIGICRLKHLNNMVATMQIVATQYEYTVPSGMEWISTLRIVPSGNTDYGAHIDTKQVFEFPPRYWHIGANPGGSYVIAFDSRKIDLDDFNEEVCYIMGQCKPDFAGTLISEELQEFVVAHSSMLLSLQRINEGQEWQRKFYAFRDMARSLEDYIFSYGHGKSVK</sequence>
<dbReference type="AlphaFoldDB" id="A0A6H1ZTL4"/>
<gene>
    <name evidence="1" type="ORF">TM448A01889_0016</name>
</gene>
<accession>A0A6H1ZTL4</accession>
<proteinExistence type="predicted"/>
<name>A0A6H1ZTL4_9ZZZZ</name>
<dbReference type="EMBL" id="MT144215">
    <property type="protein sequence ID" value="QJA50751.1"/>
    <property type="molecule type" value="Genomic_DNA"/>
</dbReference>
<organism evidence="1">
    <name type="scientific">viral metagenome</name>
    <dbReference type="NCBI Taxonomy" id="1070528"/>
    <lineage>
        <taxon>unclassified sequences</taxon>
        <taxon>metagenomes</taxon>
        <taxon>organismal metagenomes</taxon>
    </lineage>
</organism>
<evidence type="ECO:0000313" key="1">
    <source>
        <dbReference type="EMBL" id="QJA50751.1"/>
    </source>
</evidence>
<protein>
    <submittedName>
        <fullName evidence="1">Uncharacterized protein</fullName>
    </submittedName>
</protein>